<dbReference type="SUPFAM" id="SSF50978">
    <property type="entry name" value="WD40 repeat-like"/>
    <property type="match status" value="1"/>
</dbReference>
<proteinExistence type="inferred from homology"/>
<keyword evidence="6" id="KW-0539">Nucleus</keyword>
<dbReference type="PRINTS" id="PR00320">
    <property type="entry name" value="GPROTEINBRPT"/>
</dbReference>
<keyword evidence="4 9" id="KW-0853">WD repeat</keyword>
<evidence type="ECO:0000256" key="5">
    <source>
        <dbReference type="ARBA" id="ARBA00022737"/>
    </source>
</evidence>
<dbReference type="InterPro" id="IPR003732">
    <property type="entry name" value="Daa-tRNA_deacyls_DTD"/>
</dbReference>
<accession>A0A177BEG1</accession>
<dbReference type="PROSITE" id="PS00678">
    <property type="entry name" value="WD_REPEATS_1"/>
    <property type="match status" value="1"/>
</dbReference>
<keyword evidence="5" id="KW-0677">Repeat</keyword>
<gene>
    <name evidence="12" type="ORF">A3Q56_00127</name>
</gene>
<feature type="domain" description="NLE" evidence="11">
    <location>
        <begin position="40"/>
        <end position="120"/>
    </location>
</feature>
<dbReference type="InterPro" id="IPR012972">
    <property type="entry name" value="NLE"/>
</dbReference>
<dbReference type="Pfam" id="PF08154">
    <property type="entry name" value="NLE"/>
    <property type="match status" value="1"/>
</dbReference>
<dbReference type="EC" id="3.1.1.96" evidence="3 10"/>
<evidence type="ECO:0000256" key="3">
    <source>
        <dbReference type="ARBA" id="ARBA00013056"/>
    </source>
</evidence>
<comment type="subcellular location">
    <subcellularLocation>
        <location evidence="10">Cytoplasm</location>
    </subcellularLocation>
    <subcellularLocation>
        <location evidence="1">Nucleus</location>
        <location evidence="1">Nucleolus</location>
    </subcellularLocation>
</comment>
<evidence type="ECO:0000256" key="2">
    <source>
        <dbReference type="ARBA" id="ARBA00009673"/>
    </source>
</evidence>
<evidence type="ECO:0000256" key="6">
    <source>
        <dbReference type="ARBA" id="ARBA00023242"/>
    </source>
</evidence>
<comment type="catalytic activity">
    <reaction evidence="7">
        <text>glycyl-tRNA(Ala) + H2O = tRNA(Ala) + glycine + H(+)</text>
        <dbReference type="Rhea" id="RHEA:53744"/>
        <dbReference type="Rhea" id="RHEA-COMP:9657"/>
        <dbReference type="Rhea" id="RHEA-COMP:13640"/>
        <dbReference type="ChEBI" id="CHEBI:15377"/>
        <dbReference type="ChEBI" id="CHEBI:15378"/>
        <dbReference type="ChEBI" id="CHEBI:57305"/>
        <dbReference type="ChEBI" id="CHEBI:78442"/>
        <dbReference type="ChEBI" id="CHEBI:78522"/>
        <dbReference type="EC" id="3.1.1.96"/>
    </reaction>
</comment>
<dbReference type="Gene3D" id="3.50.80.10">
    <property type="entry name" value="D-tyrosyl-tRNA(Tyr) deacylase"/>
    <property type="match status" value="1"/>
</dbReference>
<dbReference type="NCBIfam" id="TIGR00256">
    <property type="entry name" value="D-aminoacyl-tRNA deacylase"/>
    <property type="match status" value="1"/>
</dbReference>
<dbReference type="InterPro" id="IPR023509">
    <property type="entry name" value="DTD-like_sf"/>
</dbReference>
<dbReference type="PROSITE" id="PS50294">
    <property type="entry name" value="WD_REPEATS_REGION"/>
    <property type="match status" value="1"/>
</dbReference>
<comment type="similarity">
    <text evidence="2 10">Belongs to the DTD family.</text>
</comment>
<dbReference type="PROSITE" id="PS50082">
    <property type="entry name" value="WD_REPEATS_2"/>
    <property type="match status" value="3"/>
</dbReference>
<dbReference type="AlphaFoldDB" id="A0A177BEG1"/>
<reference evidence="12 13" key="1">
    <citation type="submission" date="2016-04" db="EMBL/GenBank/DDBJ databases">
        <title>The genome of Intoshia linei affirms orthonectids as highly simplified spiralians.</title>
        <authorList>
            <person name="Mikhailov K.V."/>
            <person name="Slusarev G.S."/>
            <person name="Nikitin M.A."/>
            <person name="Logacheva M.D."/>
            <person name="Penin A."/>
            <person name="Aleoshin V."/>
            <person name="Panchin Y.V."/>
        </authorList>
    </citation>
    <scope>NUCLEOTIDE SEQUENCE [LARGE SCALE GENOMIC DNA]</scope>
    <source>
        <strain evidence="12">Intl2013</strain>
        <tissue evidence="12">Whole animal</tissue>
    </source>
</reference>
<dbReference type="GO" id="GO:0005737">
    <property type="term" value="C:cytoplasm"/>
    <property type="evidence" value="ECO:0007669"/>
    <property type="project" value="UniProtKB-SubCell"/>
</dbReference>
<keyword evidence="10" id="KW-0963">Cytoplasm</keyword>
<evidence type="ECO:0000313" key="12">
    <source>
        <dbReference type="EMBL" id="OAF72083.1"/>
    </source>
</evidence>
<sequence>MSIIQNHSSFEPKEDTLNNVHNGNDISITKPIHDSNQKSVIIKLYTNNERLKFEETTLSVLDNVDESSLSSLVNSLLELGGFYIRYKPYLTKFLEPVLKQETGPSYTFFVEEKLLQSNLSCIISSQHLSRESVINIEFEEKPTPPSPFNSFEHDDWVKSIFLSNKCIYAGLFNGKITISNIKTLEKLITKKLHNGLSGVFFYALRHHVSDENDIDYFCNVESHVGLKEMHPVLTIMEHTDCVMDVQWTDVDEIVSCSLDESIRIWDMNRATTKLTIGGSVPHLSVDYSKENGLFITGSTDPHVRLWDARTTDAVTYLKRSYSSHSNWVSSVKFLRGNLFFSGSYDGLTKMWDLRNPSTSIYDMLGHEDKIFDIDYNDEYIGSASADGKSKNRELKENGIKYNTNVAQYGQLKENGIKHKPKEEYKLISRNMNDKPIVEYKENTKKYDVSKNKPNGNGKKVQKILNLRENEIKFAKNYGKVHDSKGTIVAERLTRRRWAISQLFDKNKKNIMSEPLNDSIKLETSTSCSDSSYSSSESEISDIQVKYATNKPLNDDLKKKLCMFCLKYQHEQISNNIFVVFQKSIEKSFDKHLQSIECFGYVDIVSDLKELIANIIKGTNRNEHPINDYKGSILNMITLINDKIDAFLENCNSSEIQYPMYLKHLITEVLNNAKINKNEFKFCEMKVSHFKNRNSYPLGKPSFNMESNYKAEKPINAHPLLNICYSLYISIPVMNNKLINKNNSAINSPIYRIYKKKYHYFLEKYIQSEKLKKCNTQIHVYKLLRDDSNTFTSFLEISTQLIFIIMKALIQRVSRASVLVDSEIIGAINQGLCVFIGISKYDTIDDMNYVVRSILNLRLFNGPNGEKWHLSVKEKAYEILCISQFTLQSTLKGCKPDFRAAMPSEDAKIMYDNLINGVKNGYDCDKVKCGKFQAFQKINIENNGPVTIMVDSSEKKFNINKKKNVSNGSENIDKTRNLP</sequence>
<dbReference type="Pfam" id="PF00400">
    <property type="entry name" value="WD40"/>
    <property type="match status" value="3"/>
</dbReference>
<dbReference type="GO" id="GO:0005730">
    <property type="term" value="C:nucleolus"/>
    <property type="evidence" value="ECO:0007669"/>
    <property type="project" value="UniProtKB-SubCell"/>
</dbReference>
<dbReference type="SMART" id="SM00320">
    <property type="entry name" value="WD40"/>
    <property type="match status" value="5"/>
</dbReference>
<feature type="repeat" description="WD" evidence="9">
    <location>
        <begin position="284"/>
        <end position="316"/>
    </location>
</feature>
<dbReference type="OrthoDB" id="275783at2759"/>
<keyword evidence="13" id="KW-1185">Reference proteome</keyword>
<comment type="caution">
    <text evidence="12">The sequence shown here is derived from an EMBL/GenBank/DDBJ whole genome shotgun (WGS) entry which is preliminary data.</text>
</comment>
<keyword evidence="10" id="KW-0694">RNA-binding</keyword>
<dbReference type="Proteomes" id="UP000078046">
    <property type="component" value="Unassembled WGS sequence"/>
</dbReference>
<evidence type="ECO:0000256" key="4">
    <source>
        <dbReference type="ARBA" id="ARBA00022574"/>
    </source>
</evidence>
<evidence type="ECO:0000313" key="13">
    <source>
        <dbReference type="Proteomes" id="UP000078046"/>
    </source>
</evidence>
<evidence type="ECO:0000256" key="9">
    <source>
        <dbReference type="PROSITE-ProRule" id="PRU00221"/>
    </source>
</evidence>
<name>A0A177BEG1_9BILA</name>
<comment type="catalytic activity">
    <reaction evidence="8">
        <text>a D-aminoacyl-tRNA + H2O = a tRNA + a D-alpha-amino acid + H(+)</text>
        <dbReference type="Rhea" id="RHEA:13953"/>
        <dbReference type="Rhea" id="RHEA-COMP:10123"/>
        <dbReference type="Rhea" id="RHEA-COMP:10124"/>
        <dbReference type="ChEBI" id="CHEBI:15377"/>
        <dbReference type="ChEBI" id="CHEBI:15378"/>
        <dbReference type="ChEBI" id="CHEBI:59871"/>
        <dbReference type="ChEBI" id="CHEBI:78442"/>
        <dbReference type="ChEBI" id="CHEBI:79333"/>
        <dbReference type="EC" id="3.1.1.96"/>
    </reaction>
</comment>
<dbReference type="InterPro" id="IPR019775">
    <property type="entry name" value="WD40_repeat_CS"/>
</dbReference>
<keyword evidence="10" id="KW-0820">tRNA-binding</keyword>
<feature type="repeat" description="WD" evidence="9">
    <location>
        <begin position="321"/>
        <end position="361"/>
    </location>
</feature>
<dbReference type="InterPro" id="IPR036322">
    <property type="entry name" value="WD40_repeat_dom_sf"/>
</dbReference>
<dbReference type="PANTHER" id="PTHR10472:SF5">
    <property type="entry name" value="D-AMINOACYL-TRNA DEACYLASE 1"/>
    <property type="match status" value="1"/>
</dbReference>
<evidence type="ECO:0000259" key="11">
    <source>
        <dbReference type="Pfam" id="PF08154"/>
    </source>
</evidence>
<dbReference type="InterPro" id="IPR015943">
    <property type="entry name" value="WD40/YVTN_repeat-like_dom_sf"/>
</dbReference>
<dbReference type="GO" id="GO:0051500">
    <property type="term" value="F:D-tyrosyl-tRNA(Tyr) deacylase activity"/>
    <property type="evidence" value="ECO:0007669"/>
    <property type="project" value="TreeGrafter"/>
</dbReference>
<dbReference type="EMBL" id="LWCA01000005">
    <property type="protein sequence ID" value="OAF72083.1"/>
    <property type="molecule type" value="Genomic_DNA"/>
</dbReference>
<dbReference type="FunFam" id="3.50.80.10:FF:000001">
    <property type="entry name" value="D-aminoacyl-tRNA deacylase"/>
    <property type="match status" value="1"/>
</dbReference>
<keyword evidence="10" id="KW-0378">Hydrolase</keyword>
<dbReference type="SUPFAM" id="SSF69500">
    <property type="entry name" value="DTD-like"/>
    <property type="match status" value="1"/>
</dbReference>
<evidence type="ECO:0000256" key="7">
    <source>
        <dbReference type="ARBA" id="ARBA00047676"/>
    </source>
</evidence>
<dbReference type="GO" id="GO:0106026">
    <property type="term" value="F:Gly-tRNA(Ala) deacylase activity"/>
    <property type="evidence" value="ECO:0007669"/>
    <property type="project" value="RHEA"/>
</dbReference>
<dbReference type="Pfam" id="PF02580">
    <property type="entry name" value="Tyr_Deacylase"/>
    <property type="match status" value="1"/>
</dbReference>
<organism evidence="12 13">
    <name type="scientific">Intoshia linei</name>
    <dbReference type="NCBI Taxonomy" id="1819745"/>
    <lineage>
        <taxon>Eukaryota</taxon>
        <taxon>Metazoa</taxon>
        <taxon>Spiralia</taxon>
        <taxon>Lophotrochozoa</taxon>
        <taxon>Mesozoa</taxon>
        <taxon>Orthonectida</taxon>
        <taxon>Rhopaluridae</taxon>
        <taxon>Intoshia</taxon>
    </lineage>
</organism>
<evidence type="ECO:0000256" key="1">
    <source>
        <dbReference type="ARBA" id="ARBA00004604"/>
    </source>
</evidence>
<protein>
    <recommendedName>
        <fullName evidence="3 10">D-aminoacyl-tRNA deacylase</fullName>
        <ecNumber evidence="3 10">3.1.1.96</ecNumber>
    </recommendedName>
</protein>
<dbReference type="GO" id="GO:0000049">
    <property type="term" value="F:tRNA binding"/>
    <property type="evidence" value="ECO:0007669"/>
    <property type="project" value="UniProtKB-KW"/>
</dbReference>
<dbReference type="Gene3D" id="2.130.10.10">
    <property type="entry name" value="YVTN repeat-like/Quinoprotein amine dehydrogenase"/>
    <property type="match status" value="1"/>
</dbReference>
<evidence type="ECO:0000256" key="8">
    <source>
        <dbReference type="ARBA" id="ARBA00048018"/>
    </source>
</evidence>
<evidence type="ECO:0000256" key="10">
    <source>
        <dbReference type="RuleBase" id="RU003470"/>
    </source>
</evidence>
<dbReference type="PANTHER" id="PTHR10472">
    <property type="entry name" value="D-TYROSYL-TRNA TYR DEACYLASE"/>
    <property type="match status" value="1"/>
</dbReference>
<dbReference type="InterPro" id="IPR001680">
    <property type="entry name" value="WD40_rpt"/>
</dbReference>
<dbReference type="InterPro" id="IPR020472">
    <property type="entry name" value="WD40_PAC1"/>
</dbReference>
<feature type="repeat" description="WD" evidence="9">
    <location>
        <begin position="235"/>
        <end position="275"/>
    </location>
</feature>